<dbReference type="Proteomes" id="UP000244005">
    <property type="component" value="Unassembled WGS sequence"/>
</dbReference>
<keyword evidence="2" id="KW-1185">Reference proteome</keyword>
<evidence type="ECO:0000313" key="1">
    <source>
        <dbReference type="EMBL" id="PTQ36408.1"/>
    </source>
</evidence>
<evidence type="ECO:0000313" key="2">
    <source>
        <dbReference type="Proteomes" id="UP000244005"/>
    </source>
</evidence>
<name>A0A2R6WRB6_MARPO</name>
<accession>A0A2R6WRB6</accession>
<gene>
    <name evidence="1" type="ORF">MARPO_0064s0085</name>
</gene>
<reference evidence="2" key="1">
    <citation type="journal article" date="2017" name="Cell">
        <title>Insights into land plant evolution garnered from the Marchantia polymorpha genome.</title>
        <authorList>
            <person name="Bowman J.L."/>
            <person name="Kohchi T."/>
            <person name="Yamato K.T."/>
            <person name="Jenkins J."/>
            <person name="Shu S."/>
            <person name="Ishizaki K."/>
            <person name="Yamaoka S."/>
            <person name="Nishihama R."/>
            <person name="Nakamura Y."/>
            <person name="Berger F."/>
            <person name="Adam C."/>
            <person name="Aki S.S."/>
            <person name="Althoff F."/>
            <person name="Araki T."/>
            <person name="Arteaga-Vazquez M.A."/>
            <person name="Balasubrmanian S."/>
            <person name="Barry K."/>
            <person name="Bauer D."/>
            <person name="Boehm C.R."/>
            <person name="Briginshaw L."/>
            <person name="Caballero-Perez J."/>
            <person name="Catarino B."/>
            <person name="Chen F."/>
            <person name="Chiyoda S."/>
            <person name="Chovatia M."/>
            <person name="Davies K.M."/>
            <person name="Delmans M."/>
            <person name="Demura T."/>
            <person name="Dierschke T."/>
            <person name="Dolan L."/>
            <person name="Dorantes-Acosta A.E."/>
            <person name="Eklund D.M."/>
            <person name="Florent S.N."/>
            <person name="Flores-Sandoval E."/>
            <person name="Fujiyama A."/>
            <person name="Fukuzawa H."/>
            <person name="Galik B."/>
            <person name="Grimanelli D."/>
            <person name="Grimwood J."/>
            <person name="Grossniklaus U."/>
            <person name="Hamada T."/>
            <person name="Haseloff J."/>
            <person name="Hetherington A.J."/>
            <person name="Higo A."/>
            <person name="Hirakawa Y."/>
            <person name="Hundley H.N."/>
            <person name="Ikeda Y."/>
            <person name="Inoue K."/>
            <person name="Inoue S.I."/>
            <person name="Ishida S."/>
            <person name="Jia Q."/>
            <person name="Kakita M."/>
            <person name="Kanazawa T."/>
            <person name="Kawai Y."/>
            <person name="Kawashima T."/>
            <person name="Kennedy M."/>
            <person name="Kinose K."/>
            <person name="Kinoshita T."/>
            <person name="Kohara Y."/>
            <person name="Koide E."/>
            <person name="Komatsu K."/>
            <person name="Kopischke S."/>
            <person name="Kubo M."/>
            <person name="Kyozuka J."/>
            <person name="Lagercrantz U."/>
            <person name="Lin S.S."/>
            <person name="Lindquist E."/>
            <person name="Lipzen A.M."/>
            <person name="Lu C.W."/>
            <person name="De Luna E."/>
            <person name="Martienssen R.A."/>
            <person name="Minamino N."/>
            <person name="Mizutani M."/>
            <person name="Mizutani M."/>
            <person name="Mochizuki N."/>
            <person name="Monte I."/>
            <person name="Mosher R."/>
            <person name="Nagasaki H."/>
            <person name="Nakagami H."/>
            <person name="Naramoto S."/>
            <person name="Nishitani K."/>
            <person name="Ohtani M."/>
            <person name="Okamoto T."/>
            <person name="Okumura M."/>
            <person name="Phillips J."/>
            <person name="Pollak B."/>
            <person name="Reinders A."/>
            <person name="Rovekamp M."/>
            <person name="Sano R."/>
            <person name="Sawa S."/>
            <person name="Schmid M.W."/>
            <person name="Shirakawa M."/>
            <person name="Solano R."/>
            <person name="Spunde A."/>
            <person name="Suetsugu N."/>
            <person name="Sugano S."/>
            <person name="Sugiyama A."/>
            <person name="Sun R."/>
            <person name="Suzuki Y."/>
            <person name="Takenaka M."/>
            <person name="Takezawa D."/>
            <person name="Tomogane H."/>
            <person name="Tsuzuki M."/>
            <person name="Ueda T."/>
            <person name="Umeda M."/>
            <person name="Ward J.M."/>
            <person name="Watanabe Y."/>
            <person name="Yazaki K."/>
            <person name="Yokoyama R."/>
            <person name="Yoshitake Y."/>
            <person name="Yotsui I."/>
            <person name="Zachgo S."/>
            <person name="Schmutz J."/>
        </authorList>
    </citation>
    <scope>NUCLEOTIDE SEQUENCE [LARGE SCALE GENOMIC DNA]</scope>
    <source>
        <strain evidence="2">Tak-1</strain>
    </source>
</reference>
<proteinExistence type="predicted"/>
<organism evidence="1 2">
    <name type="scientific">Marchantia polymorpha</name>
    <name type="common">Common liverwort</name>
    <name type="synonym">Marchantia aquatica</name>
    <dbReference type="NCBI Taxonomy" id="3197"/>
    <lineage>
        <taxon>Eukaryota</taxon>
        <taxon>Viridiplantae</taxon>
        <taxon>Streptophyta</taxon>
        <taxon>Embryophyta</taxon>
        <taxon>Marchantiophyta</taxon>
        <taxon>Marchantiopsida</taxon>
        <taxon>Marchantiidae</taxon>
        <taxon>Marchantiales</taxon>
        <taxon>Marchantiaceae</taxon>
        <taxon>Marchantia</taxon>
    </lineage>
</organism>
<dbReference type="AlphaFoldDB" id="A0A2R6WRB6"/>
<protein>
    <submittedName>
        <fullName evidence="1">Uncharacterized protein</fullName>
    </submittedName>
</protein>
<dbReference type="Gramene" id="Mp8g01130.1">
    <property type="protein sequence ID" value="Mp8g01130.1.cds"/>
    <property type="gene ID" value="Mp8g01130"/>
</dbReference>
<sequence>MHVHAQEELAKCEEALTRIHTWRRTVKKVREVVTSIVTWRRTNETRAVLGQAENEVRRRMWHKNHRRRVKGGFLVQTKRTPLLKVVAVSPTTIMVTNKGIRRAQYLQLHRHGHQLLLDKGPARRFARVLHLPLYSTIRLELLGT</sequence>
<dbReference type="EMBL" id="KZ772736">
    <property type="protein sequence ID" value="PTQ36408.1"/>
    <property type="molecule type" value="Genomic_DNA"/>
</dbReference>